<dbReference type="Proteomes" id="UP000466442">
    <property type="component" value="Unassembled WGS sequence"/>
</dbReference>
<accession>A0A8S9XI78</accession>
<keyword evidence="2" id="KW-1185">Reference proteome</keyword>
<comment type="caution">
    <text evidence="1">The sequence shown here is derived from an EMBL/GenBank/DDBJ whole genome shotgun (WGS) entry which is preliminary data.</text>
</comment>
<dbReference type="AlphaFoldDB" id="A0A8S9XI78"/>
<gene>
    <name evidence="1" type="ORF">GE061_017160</name>
</gene>
<dbReference type="EMBL" id="WIXP02000007">
    <property type="protein sequence ID" value="KAF6208702.1"/>
    <property type="molecule type" value="Genomic_DNA"/>
</dbReference>
<evidence type="ECO:0000313" key="1">
    <source>
        <dbReference type="EMBL" id="KAF6208702.1"/>
    </source>
</evidence>
<evidence type="ECO:0000313" key="2">
    <source>
        <dbReference type="Proteomes" id="UP000466442"/>
    </source>
</evidence>
<sequence length="113" mass="12426">MASAGPKAGCWKYSQGYLKSWESEKDLKEIAKIPVQNNNGSGPLKIKIRTTMEHFPLLPGYSFQDSTRTQFSVPHKLEYKNGYPIVKANPVGLGGGTLDVESVRYTKNPAPGL</sequence>
<proteinExistence type="predicted"/>
<organism evidence="1 2">
    <name type="scientific">Apolygus lucorum</name>
    <name type="common">Small green plant bug</name>
    <name type="synonym">Lygocoris lucorum</name>
    <dbReference type="NCBI Taxonomy" id="248454"/>
    <lineage>
        <taxon>Eukaryota</taxon>
        <taxon>Metazoa</taxon>
        <taxon>Ecdysozoa</taxon>
        <taxon>Arthropoda</taxon>
        <taxon>Hexapoda</taxon>
        <taxon>Insecta</taxon>
        <taxon>Pterygota</taxon>
        <taxon>Neoptera</taxon>
        <taxon>Paraneoptera</taxon>
        <taxon>Hemiptera</taxon>
        <taxon>Heteroptera</taxon>
        <taxon>Panheteroptera</taxon>
        <taxon>Cimicomorpha</taxon>
        <taxon>Miridae</taxon>
        <taxon>Mirini</taxon>
        <taxon>Apolygus</taxon>
    </lineage>
</organism>
<protein>
    <submittedName>
        <fullName evidence="1">Uncharacterized protein</fullName>
    </submittedName>
</protein>
<reference evidence="1" key="1">
    <citation type="journal article" date="2021" name="Mol. Ecol. Resour.">
        <title>Apolygus lucorum genome provides insights into omnivorousness and mesophyll feeding.</title>
        <authorList>
            <person name="Liu Y."/>
            <person name="Liu H."/>
            <person name="Wang H."/>
            <person name="Huang T."/>
            <person name="Liu B."/>
            <person name="Yang B."/>
            <person name="Yin L."/>
            <person name="Li B."/>
            <person name="Zhang Y."/>
            <person name="Zhang S."/>
            <person name="Jiang F."/>
            <person name="Zhang X."/>
            <person name="Ren Y."/>
            <person name="Wang B."/>
            <person name="Wang S."/>
            <person name="Lu Y."/>
            <person name="Wu K."/>
            <person name="Fan W."/>
            <person name="Wang G."/>
        </authorList>
    </citation>
    <scope>NUCLEOTIDE SEQUENCE</scope>
    <source>
        <strain evidence="1">12Hb</strain>
    </source>
</reference>
<name>A0A8S9XI78_APOLU</name>